<evidence type="ECO:0000313" key="2">
    <source>
        <dbReference type="EMBL" id="PJI82720.1"/>
    </source>
</evidence>
<dbReference type="AlphaFoldDB" id="A0A2M8VXY8"/>
<keyword evidence="3" id="KW-1185">Reference proteome</keyword>
<evidence type="ECO:0008006" key="4">
    <source>
        <dbReference type="Google" id="ProtNLM"/>
    </source>
</evidence>
<keyword evidence="1" id="KW-0812">Transmembrane</keyword>
<sequence length="170" mass="18818">MSTTLKVKLKNEAMKAALLALYFALWFCALAFLAATTLRERPIPLSVFGFALLKAGICAKFMMLAQTVYPINIKQGRGMMRPLLSASVFYLLVVLCLSACESGLEALIHGRSFTGALLDFVASDPIHLLSISFVYWLIVWPYLIFSGMRLALGKETTDALFFDAPEIPKK</sequence>
<dbReference type="Proteomes" id="UP000229366">
    <property type="component" value="Unassembled WGS sequence"/>
</dbReference>
<comment type="caution">
    <text evidence="2">The sequence shown here is derived from an EMBL/GenBank/DDBJ whole genome shotgun (WGS) entry which is preliminary data.</text>
</comment>
<feature type="transmembrane region" description="Helical" evidence="1">
    <location>
        <begin position="49"/>
        <end position="71"/>
    </location>
</feature>
<dbReference type="RefSeq" id="WP_100378494.1">
    <property type="nucleotide sequence ID" value="NZ_CBCSBW010000004.1"/>
</dbReference>
<keyword evidence="1" id="KW-1133">Transmembrane helix</keyword>
<feature type="transmembrane region" description="Helical" evidence="1">
    <location>
        <begin position="83"/>
        <end position="106"/>
    </location>
</feature>
<protein>
    <recommendedName>
        <fullName evidence="4">Transmembrane protein</fullName>
    </recommendedName>
</protein>
<name>A0A2M8VXY8_9BURK</name>
<keyword evidence="1" id="KW-0472">Membrane</keyword>
<evidence type="ECO:0000313" key="3">
    <source>
        <dbReference type="Proteomes" id="UP000229366"/>
    </source>
</evidence>
<accession>A0A2M8VXY8</accession>
<evidence type="ECO:0000256" key="1">
    <source>
        <dbReference type="SAM" id="Phobius"/>
    </source>
</evidence>
<feature type="transmembrane region" description="Helical" evidence="1">
    <location>
        <begin position="126"/>
        <end position="145"/>
    </location>
</feature>
<gene>
    <name evidence="2" type="ORF">B0G85_0100</name>
</gene>
<reference evidence="2 3" key="1">
    <citation type="submission" date="2017-11" db="EMBL/GenBank/DDBJ databases">
        <title>Genomic Encyclopedia of Type Strains, Phase III (KMG-III): the genomes of soil and plant-associated and newly described type strains.</title>
        <authorList>
            <person name="Whitman W."/>
        </authorList>
    </citation>
    <scope>NUCLEOTIDE SEQUENCE [LARGE SCALE GENOMIC DNA]</scope>
    <source>
        <strain evidence="2 3">UB-Domo-W1</strain>
    </source>
</reference>
<dbReference type="OrthoDB" id="9131955at2"/>
<organism evidence="2 3">
    <name type="scientific">Polynucleobacter brandtiae</name>
    <dbReference type="NCBI Taxonomy" id="1938816"/>
    <lineage>
        <taxon>Bacteria</taxon>
        <taxon>Pseudomonadati</taxon>
        <taxon>Pseudomonadota</taxon>
        <taxon>Betaproteobacteria</taxon>
        <taxon>Burkholderiales</taxon>
        <taxon>Burkholderiaceae</taxon>
        <taxon>Polynucleobacter</taxon>
    </lineage>
</organism>
<proteinExistence type="predicted"/>
<dbReference type="EMBL" id="PGTX01000001">
    <property type="protein sequence ID" value="PJI82720.1"/>
    <property type="molecule type" value="Genomic_DNA"/>
</dbReference>